<comment type="caution">
    <text evidence="1">The sequence shown here is derived from an EMBL/GenBank/DDBJ whole genome shotgun (WGS) entry which is preliminary data.</text>
</comment>
<sequence>MYITVAGSHRYFSEGKRLNNGYSDSPKGSSDAVVPGVWPDQMLNETCDACYSALCVLSSLPTAMHFIII</sequence>
<dbReference type="EMBL" id="VBQZ03000015">
    <property type="protein sequence ID" value="MXQ83103.1"/>
    <property type="molecule type" value="Genomic_DNA"/>
</dbReference>
<name>A0A6B0R6M0_9CETA</name>
<proteinExistence type="predicted"/>
<dbReference type="AlphaFoldDB" id="A0A6B0R6M0"/>
<protein>
    <submittedName>
        <fullName evidence="1">Uncharacterized protein</fullName>
    </submittedName>
</protein>
<evidence type="ECO:0000313" key="2">
    <source>
        <dbReference type="Proteomes" id="UP000322234"/>
    </source>
</evidence>
<organism evidence="1 2">
    <name type="scientific">Bos mutus</name>
    <name type="common">wild yak</name>
    <dbReference type="NCBI Taxonomy" id="72004"/>
    <lineage>
        <taxon>Eukaryota</taxon>
        <taxon>Metazoa</taxon>
        <taxon>Chordata</taxon>
        <taxon>Craniata</taxon>
        <taxon>Vertebrata</taxon>
        <taxon>Euteleostomi</taxon>
        <taxon>Mammalia</taxon>
        <taxon>Eutheria</taxon>
        <taxon>Laurasiatheria</taxon>
        <taxon>Artiodactyla</taxon>
        <taxon>Ruminantia</taxon>
        <taxon>Pecora</taxon>
        <taxon>Bovidae</taxon>
        <taxon>Bovinae</taxon>
        <taxon>Bos</taxon>
    </lineage>
</organism>
<gene>
    <name evidence="1" type="ORF">E5288_WYG018645</name>
</gene>
<evidence type="ECO:0000313" key="1">
    <source>
        <dbReference type="EMBL" id="MXQ83103.1"/>
    </source>
</evidence>
<dbReference type="Proteomes" id="UP000322234">
    <property type="component" value="Unassembled WGS sequence"/>
</dbReference>
<reference evidence="1" key="1">
    <citation type="submission" date="2019-10" db="EMBL/GenBank/DDBJ databases">
        <title>The sequence and de novo assembly of the wild yak genome.</title>
        <authorList>
            <person name="Liu Y."/>
        </authorList>
    </citation>
    <scope>NUCLEOTIDE SEQUENCE [LARGE SCALE GENOMIC DNA]</scope>
    <source>
        <strain evidence="1">WY2019</strain>
    </source>
</reference>
<accession>A0A6B0R6M0</accession>
<keyword evidence="2" id="KW-1185">Reference proteome</keyword>